<accession>A0AA90VGR6</accession>
<name>A0AA90VGR6_9BACT</name>
<comment type="caution">
    <text evidence="1">The sequence shown here is derived from an EMBL/GenBank/DDBJ whole genome shotgun (WGS) entry which is preliminary data.</text>
</comment>
<protein>
    <submittedName>
        <fullName evidence="1">Pilus assembly protein HicB</fullName>
    </submittedName>
</protein>
<dbReference type="RefSeq" id="WP_153096858.1">
    <property type="nucleotide sequence ID" value="NZ_DAWCWE010000041.1"/>
</dbReference>
<evidence type="ECO:0000313" key="1">
    <source>
        <dbReference type="EMBL" id="MQO09400.1"/>
    </source>
</evidence>
<dbReference type="AlphaFoldDB" id="A0AA90VGR6"/>
<organism evidence="1 2">
    <name type="scientific">Segatella copri</name>
    <dbReference type="NCBI Taxonomy" id="165179"/>
    <lineage>
        <taxon>Bacteria</taxon>
        <taxon>Pseudomonadati</taxon>
        <taxon>Bacteroidota</taxon>
        <taxon>Bacteroidia</taxon>
        <taxon>Bacteroidales</taxon>
        <taxon>Prevotellaceae</taxon>
        <taxon>Segatella</taxon>
    </lineage>
</organism>
<dbReference type="Proteomes" id="UP000405805">
    <property type="component" value="Unassembled WGS sequence"/>
</dbReference>
<proteinExistence type="predicted"/>
<sequence length="141" mass="15833">MARKVTVVVESGKDLYSCFMTGTDDLTFGLIGDGKTAKAAMEDFLIADKEMREFYEKEGKEYPDLEFHFVFDVGAFFNYYPLSISAFAKYIGMNASLLRQYAAGIKSPQGKSLEKIRQGIAKIKEDIDTGLLIDKPVLQYV</sequence>
<gene>
    <name evidence="1" type="ORF">F7D57_06610</name>
</gene>
<reference evidence="2" key="1">
    <citation type="submission" date="2019-09" db="EMBL/GenBank/DDBJ databases">
        <title>Distinct polysaccharide growth profiles of human intestinal Prevotella copri isolates.</title>
        <authorList>
            <person name="Fehlner-Peach H."/>
            <person name="Magnabosco C."/>
            <person name="Raghavan V."/>
            <person name="Scher J.U."/>
            <person name="Tett A."/>
            <person name="Cox L.M."/>
            <person name="Gottsegen C."/>
            <person name="Watters A."/>
            <person name="Wiltshire- Gordon J.D."/>
            <person name="Segata N."/>
            <person name="Bonneau R."/>
            <person name="Littman D.R."/>
        </authorList>
    </citation>
    <scope>NUCLEOTIDE SEQUENCE [LARGE SCALE GENOMIC DNA]</scope>
    <source>
        <strain evidence="2">iA624</strain>
    </source>
</reference>
<evidence type="ECO:0000313" key="2">
    <source>
        <dbReference type="Proteomes" id="UP000405805"/>
    </source>
</evidence>
<dbReference type="EMBL" id="VZBP01000076">
    <property type="protein sequence ID" value="MQO09400.1"/>
    <property type="molecule type" value="Genomic_DNA"/>
</dbReference>